<evidence type="ECO:0000256" key="3">
    <source>
        <dbReference type="ARBA" id="ARBA00016337"/>
    </source>
</evidence>
<dbReference type="PROSITE" id="PS51257">
    <property type="entry name" value="PROKAR_LIPOPROTEIN"/>
    <property type="match status" value="1"/>
</dbReference>
<comment type="similarity">
    <text evidence="1 18 20">Belongs to the ApbE family.</text>
</comment>
<comment type="cofactor">
    <cofactor evidence="19">
        <name>Mg(2+)</name>
        <dbReference type="ChEBI" id="CHEBI:18420"/>
    </cofactor>
    <cofactor evidence="19">
        <name>Mn(2+)</name>
        <dbReference type="ChEBI" id="CHEBI:29035"/>
    </cofactor>
    <text evidence="19">Magnesium. Can also use manganese.</text>
</comment>
<keyword evidence="24" id="KW-1185">Reference proteome</keyword>
<keyword evidence="9 20" id="KW-0732">Signal</keyword>
<name>A0A8I1G814_9GAMM</name>
<evidence type="ECO:0000256" key="7">
    <source>
        <dbReference type="ARBA" id="ARBA00022679"/>
    </source>
</evidence>
<dbReference type="InterPro" id="IPR024932">
    <property type="entry name" value="ApbE"/>
</dbReference>
<dbReference type="GO" id="GO:0005886">
    <property type="term" value="C:plasma membrane"/>
    <property type="evidence" value="ECO:0007669"/>
    <property type="project" value="UniProtKB-SubCell"/>
</dbReference>
<evidence type="ECO:0000256" key="5">
    <source>
        <dbReference type="ARBA" id="ARBA00022519"/>
    </source>
</evidence>
<dbReference type="Proteomes" id="UP000621390">
    <property type="component" value="Unassembled WGS sequence"/>
</dbReference>
<keyword evidence="13" id="KW-0564">Palmitate</keyword>
<feature type="binding site" evidence="19">
    <location>
        <position position="292"/>
    </location>
    <ligand>
        <name>Mg(2+)</name>
        <dbReference type="ChEBI" id="CHEBI:18420"/>
    </ligand>
</feature>
<dbReference type="EMBL" id="JAEMOP010000002">
    <property type="protein sequence ID" value="MBJ7315876.1"/>
    <property type="molecule type" value="Genomic_DNA"/>
</dbReference>
<evidence type="ECO:0000313" key="24">
    <source>
        <dbReference type="Proteomes" id="UP000655994"/>
    </source>
</evidence>
<evidence type="ECO:0000256" key="8">
    <source>
        <dbReference type="ARBA" id="ARBA00022723"/>
    </source>
</evidence>
<evidence type="ECO:0000256" key="19">
    <source>
        <dbReference type="PIRSR" id="PIRSR006268-2"/>
    </source>
</evidence>
<reference evidence="22 24" key="1">
    <citation type="submission" date="2020-09" db="EMBL/GenBank/DDBJ databases">
        <title>Draft Genomes of Bacterial Isolates from North Pond Shallow Sediments.</title>
        <authorList>
            <person name="Kiel Reese B."/>
            <person name="Mullis M."/>
            <person name="Weisend R.E."/>
        </authorList>
    </citation>
    <scope>NUCLEOTIDE SEQUENCE</scope>
    <source>
        <strain evidence="22">KJE-2</strain>
        <strain evidence="21 24">KJE-3</strain>
    </source>
</reference>
<dbReference type="Gene3D" id="3.10.520.10">
    <property type="entry name" value="ApbE-like domains"/>
    <property type="match status" value="1"/>
</dbReference>
<evidence type="ECO:0000256" key="10">
    <source>
        <dbReference type="ARBA" id="ARBA00022827"/>
    </source>
</evidence>
<feature type="chain" id="PRO_5034432864" description="FAD:protein FMN transferase" evidence="20">
    <location>
        <begin position="28"/>
        <end position="343"/>
    </location>
</feature>
<evidence type="ECO:0000256" key="6">
    <source>
        <dbReference type="ARBA" id="ARBA00022630"/>
    </source>
</evidence>
<evidence type="ECO:0000256" key="12">
    <source>
        <dbReference type="ARBA" id="ARBA00023136"/>
    </source>
</evidence>
<dbReference type="Pfam" id="PF02424">
    <property type="entry name" value="ApbE"/>
    <property type="match status" value="1"/>
</dbReference>
<proteinExistence type="inferred from homology"/>
<feature type="binding site" evidence="19">
    <location>
        <position position="178"/>
    </location>
    <ligand>
        <name>Mg(2+)</name>
        <dbReference type="ChEBI" id="CHEBI:18420"/>
    </ligand>
</feature>
<dbReference type="EC" id="2.7.1.180" evidence="2 18"/>
<dbReference type="Proteomes" id="UP000655994">
    <property type="component" value="Unassembled WGS sequence"/>
</dbReference>
<evidence type="ECO:0000256" key="20">
    <source>
        <dbReference type="RuleBase" id="RU363002"/>
    </source>
</evidence>
<dbReference type="PANTHER" id="PTHR30040">
    <property type="entry name" value="THIAMINE BIOSYNTHESIS LIPOPROTEIN APBE"/>
    <property type="match status" value="1"/>
</dbReference>
<evidence type="ECO:0000313" key="22">
    <source>
        <dbReference type="EMBL" id="MBJ7315876.1"/>
    </source>
</evidence>
<keyword evidence="12" id="KW-0472">Membrane</keyword>
<comment type="function">
    <text evidence="20">Flavin transferase that catalyzes the transfer of the FMN moiety of FAD and its covalent binding to the hydroxyl group of a threonine residue in a target flavoprotein.</text>
</comment>
<comment type="catalytic activity">
    <reaction evidence="16 18 20">
        <text>L-threonyl-[protein] + FAD = FMN-L-threonyl-[protein] + AMP + H(+)</text>
        <dbReference type="Rhea" id="RHEA:36847"/>
        <dbReference type="Rhea" id="RHEA-COMP:11060"/>
        <dbReference type="Rhea" id="RHEA-COMP:11061"/>
        <dbReference type="ChEBI" id="CHEBI:15378"/>
        <dbReference type="ChEBI" id="CHEBI:30013"/>
        <dbReference type="ChEBI" id="CHEBI:57692"/>
        <dbReference type="ChEBI" id="CHEBI:74257"/>
        <dbReference type="ChEBI" id="CHEBI:456215"/>
        <dbReference type="EC" id="2.7.1.180"/>
    </reaction>
</comment>
<dbReference type="GO" id="GO:0016740">
    <property type="term" value="F:transferase activity"/>
    <property type="evidence" value="ECO:0007669"/>
    <property type="project" value="UniProtKB-UniRule"/>
</dbReference>
<sequence length="343" mass="38577">MMFLKVSNAKIWLALMGLAFLVSCSDAPEKIAFSGETMGTTYSVTLYTKDPRHNQEEIKRKVDIVLERVNAQMSTYDPNSELSQFNQFESTEPVVISRELERVVTRAIEIAEQTEGALDITVGPLVNLWGFGPQARPEEEPSDKELQTVREKTGYQKLRVENHQLIKDNPEMYVDLSTIAKGYGVDRVGHLLDQLRIKQYLVEIGGEVLTKGGKPDEASWRLAVEKPVSTERAVQRVVQFKDGALATSGDYRNYFEEDGRRYSHIIDPATGYPIQHNLVSVSVYADDTMSADAYATALLVMGTDKAKAFARKQNLAVMLIYKTEDGFNEYISDAFKPLLSEQE</sequence>
<evidence type="ECO:0000256" key="14">
    <source>
        <dbReference type="ARBA" id="ARBA00023288"/>
    </source>
</evidence>
<keyword evidence="5 20" id="KW-0997">Cell inner membrane</keyword>
<dbReference type="EMBL" id="JAEMOS010000028">
    <property type="protein sequence ID" value="MBJ7267138.1"/>
    <property type="molecule type" value="Genomic_DNA"/>
</dbReference>
<dbReference type="PANTHER" id="PTHR30040:SF2">
    <property type="entry name" value="FAD:PROTEIN FMN TRANSFERASE"/>
    <property type="match status" value="1"/>
</dbReference>
<protein>
    <recommendedName>
        <fullName evidence="3 18">FAD:protein FMN transferase</fullName>
        <ecNumber evidence="2 18">2.7.1.180</ecNumber>
    </recommendedName>
    <alternativeName>
        <fullName evidence="15 18">Flavin transferase</fullName>
    </alternativeName>
</protein>
<evidence type="ECO:0000256" key="4">
    <source>
        <dbReference type="ARBA" id="ARBA00022475"/>
    </source>
</evidence>
<gene>
    <name evidence="21" type="ORF">JHC10_09330</name>
    <name evidence="22" type="ORF">JHC11_07700</name>
</gene>
<evidence type="ECO:0000256" key="16">
    <source>
        <dbReference type="ARBA" id="ARBA00048540"/>
    </source>
</evidence>
<evidence type="ECO:0000256" key="17">
    <source>
        <dbReference type="ARBA" id="ARBA00060485"/>
    </source>
</evidence>
<evidence type="ECO:0000256" key="11">
    <source>
        <dbReference type="ARBA" id="ARBA00022842"/>
    </source>
</evidence>
<keyword evidence="11 18" id="KW-0460">Magnesium</keyword>
<evidence type="ECO:0000313" key="21">
    <source>
        <dbReference type="EMBL" id="MBJ7267138.1"/>
    </source>
</evidence>
<evidence type="ECO:0000256" key="9">
    <source>
        <dbReference type="ARBA" id="ARBA00022729"/>
    </source>
</evidence>
<evidence type="ECO:0000256" key="1">
    <source>
        <dbReference type="ARBA" id="ARBA00008282"/>
    </source>
</evidence>
<dbReference type="RefSeq" id="WP_199494594.1">
    <property type="nucleotide sequence ID" value="NZ_JAEMOO010000018.1"/>
</dbReference>
<comment type="subcellular location">
    <subcellularLocation>
        <location evidence="17 20">Cell inner membrane</location>
        <topology evidence="17 20">Lipid-anchor</topology>
        <orientation evidence="17 20">Periplasmic side</orientation>
    </subcellularLocation>
</comment>
<dbReference type="GO" id="GO:0046872">
    <property type="term" value="F:metal ion binding"/>
    <property type="evidence" value="ECO:0007669"/>
    <property type="project" value="UniProtKB-UniRule"/>
</dbReference>
<keyword evidence="10 18" id="KW-0274">FAD</keyword>
<dbReference type="InterPro" id="IPR003374">
    <property type="entry name" value="ApbE-like_sf"/>
</dbReference>
<keyword evidence="6 18" id="KW-0285">Flavoprotein</keyword>
<organism evidence="22 23">
    <name type="scientific">Idiomarina abyssalis</name>
    <dbReference type="NCBI Taxonomy" id="86102"/>
    <lineage>
        <taxon>Bacteria</taxon>
        <taxon>Pseudomonadati</taxon>
        <taxon>Pseudomonadota</taxon>
        <taxon>Gammaproteobacteria</taxon>
        <taxon>Alteromonadales</taxon>
        <taxon>Idiomarinaceae</taxon>
        <taxon>Idiomarina</taxon>
    </lineage>
</organism>
<evidence type="ECO:0000256" key="18">
    <source>
        <dbReference type="PIRNR" id="PIRNR006268"/>
    </source>
</evidence>
<comment type="caution">
    <text evidence="22">The sequence shown here is derived from an EMBL/GenBank/DDBJ whole genome shotgun (WGS) entry which is preliminary data.</text>
</comment>
<evidence type="ECO:0000313" key="23">
    <source>
        <dbReference type="Proteomes" id="UP000621390"/>
    </source>
</evidence>
<dbReference type="SUPFAM" id="SSF143631">
    <property type="entry name" value="ApbE-like"/>
    <property type="match status" value="1"/>
</dbReference>
<evidence type="ECO:0000256" key="15">
    <source>
        <dbReference type="ARBA" id="ARBA00031306"/>
    </source>
</evidence>
<dbReference type="AlphaFoldDB" id="A0A8I1G814"/>
<evidence type="ECO:0000256" key="2">
    <source>
        <dbReference type="ARBA" id="ARBA00011955"/>
    </source>
</evidence>
<dbReference type="PIRSF" id="PIRSF006268">
    <property type="entry name" value="ApbE"/>
    <property type="match status" value="1"/>
</dbReference>
<feature type="signal peptide" evidence="20">
    <location>
        <begin position="1"/>
        <end position="27"/>
    </location>
</feature>
<keyword evidence="7 18" id="KW-0808">Transferase</keyword>
<feature type="binding site" evidence="19">
    <location>
        <position position="296"/>
    </location>
    <ligand>
        <name>Mg(2+)</name>
        <dbReference type="ChEBI" id="CHEBI:18420"/>
    </ligand>
</feature>
<keyword evidence="8 18" id="KW-0479">Metal-binding</keyword>
<dbReference type="FunFam" id="3.10.520.10:FF:000001">
    <property type="entry name" value="FAD:protein FMN transferase"/>
    <property type="match status" value="1"/>
</dbReference>
<keyword evidence="14 20" id="KW-0449">Lipoprotein</keyword>
<evidence type="ECO:0000256" key="13">
    <source>
        <dbReference type="ARBA" id="ARBA00023139"/>
    </source>
</evidence>
<accession>A0A8I1G814</accession>
<keyword evidence="4" id="KW-1003">Cell membrane</keyword>